<dbReference type="Pfam" id="PF14798">
    <property type="entry name" value="Ca_hom_mod"/>
    <property type="match status" value="1"/>
</dbReference>
<evidence type="ECO:0000313" key="12">
    <source>
        <dbReference type="Proteomes" id="UP000295264"/>
    </source>
</evidence>
<evidence type="ECO:0000256" key="9">
    <source>
        <dbReference type="SAM" id="MobiDB-lite"/>
    </source>
</evidence>
<feature type="non-terminal residue" evidence="11">
    <location>
        <position position="341"/>
    </location>
</feature>
<evidence type="ECO:0000256" key="2">
    <source>
        <dbReference type="ARBA" id="ARBA00008497"/>
    </source>
</evidence>
<proteinExistence type="inferred from homology"/>
<dbReference type="GO" id="GO:0005261">
    <property type="term" value="F:monoatomic cation channel activity"/>
    <property type="evidence" value="ECO:0007669"/>
    <property type="project" value="TreeGrafter"/>
</dbReference>
<dbReference type="EMBL" id="QWLN02004798">
    <property type="protein sequence ID" value="TEA38348.1"/>
    <property type="molecule type" value="Genomic_DNA"/>
</dbReference>
<protein>
    <recommendedName>
        <fullName evidence="13">Calcium homeostasis modulator 3</fullName>
    </recommendedName>
</protein>
<dbReference type="Proteomes" id="UP000295264">
    <property type="component" value="Unassembled WGS sequence"/>
</dbReference>
<name>A0A484GS25_SOUCH</name>
<reference evidence="11 12" key="1">
    <citation type="journal article" date="2018" name="Genomics">
        <title>Molecular footprints of inshore aquatic adaptation in Indo-Pacific humpback dolphin (Sousa chinensis).</title>
        <authorList>
            <person name="Ming Y."/>
            <person name="Jian J."/>
            <person name="Yu F."/>
            <person name="Yu X."/>
            <person name="Wang J."/>
            <person name="Liu W."/>
        </authorList>
    </citation>
    <scope>NUCLEOTIDE SEQUENCE [LARGE SCALE GENOMIC DNA]</scope>
    <source>
        <strain evidence="11">MY-2018</strain>
        <tissue evidence="11">Skin</tissue>
    </source>
</reference>
<keyword evidence="8" id="KW-0407">Ion channel</keyword>
<keyword evidence="6" id="KW-0406">Ion transport</keyword>
<comment type="subcellular location">
    <subcellularLocation>
        <location evidence="1">Membrane</location>
        <topology evidence="1">Multi-pass membrane protein</topology>
    </subcellularLocation>
</comment>
<feature type="non-terminal residue" evidence="11">
    <location>
        <position position="1"/>
    </location>
</feature>
<feature type="region of interest" description="Disordered" evidence="9">
    <location>
        <begin position="82"/>
        <end position="102"/>
    </location>
</feature>
<evidence type="ECO:0000256" key="8">
    <source>
        <dbReference type="ARBA" id="ARBA00023303"/>
    </source>
</evidence>
<evidence type="ECO:0000256" key="10">
    <source>
        <dbReference type="SAM" id="Phobius"/>
    </source>
</evidence>
<evidence type="ECO:0000256" key="4">
    <source>
        <dbReference type="ARBA" id="ARBA00022692"/>
    </source>
</evidence>
<keyword evidence="4 10" id="KW-0812">Transmembrane</keyword>
<organism evidence="11 12">
    <name type="scientific">Sousa chinensis</name>
    <name type="common">Indo-pacific humpbacked dolphin</name>
    <name type="synonym">Steno chinensis</name>
    <dbReference type="NCBI Taxonomy" id="103600"/>
    <lineage>
        <taxon>Eukaryota</taxon>
        <taxon>Metazoa</taxon>
        <taxon>Chordata</taxon>
        <taxon>Craniata</taxon>
        <taxon>Vertebrata</taxon>
        <taxon>Euteleostomi</taxon>
        <taxon>Mammalia</taxon>
        <taxon>Eutheria</taxon>
        <taxon>Laurasiatheria</taxon>
        <taxon>Artiodactyla</taxon>
        <taxon>Whippomorpha</taxon>
        <taxon>Cetacea</taxon>
        <taxon>Odontoceti</taxon>
        <taxon>Delphinidae</taxon>
        <taxon>Sousa</taxon>
    </lineage>
</organism>
<dbReference type="GO" id="GO:0005886">
    <property type="term" value="C:plasma membrane"/>
    <property type="evidence" value="ECO:0007669"/>
    <property type="project" value="TreeGrafter"/>
</dbReference>
<comment type="similarity">
    <text evidence="2">Belongs to the CALHM family.</text>
</comment>
<feature type="region of interest" description="Disordered" evidence="9">
    <location>
        <begin position="257"/>
        <end position="279"/>
    </location>
</feature>
<dbReference type="PANTHER" id="PTHR32261">
    <property type="entry name" value="CALCIUM HOMEOSTASIS MODULATOR PROTEIN"/>
    <property type="match status" value="1"/>
</dbReference>
<dbReference type="AlphaFoldDB" id="A0A484GS25"/>
<comment type="caution">
    <text evidence="11">The sequence shown here is derived from an EMBL/GenBank/DDBJ whole genome shotgun (WGS) entry which is preliminary data.</text>
</comment>
<keyword evidence="3" id="KW-0813">Transport</keyword>
<evidence type="ECO:0000256" key="1">
    <source>
        <dbReference type="ARBA" id="ARBA00004141"/>
    </source>
</evidence>
<evidence type="ECO:0000256" key="7">
    <source>
        <dbReference type="ARBA" id="ARBA00023136"/>
    </source>
</evidence>
<keyword evidence="5 10" id="KW-1133">Transmembrane helix</keyword>
<sequence length="341" mass="37862">AMDKSRALLQHFQSSSESVMNGICLLLAAVTVKLCSSFDFNCPCLERYNALYGLGQLLAPPAALFLCSLLANQQSVVMVEERRRPAGHRRKDPGIGRCGPSPPSTGRPLVWILLALLDGKCFVCAFSSSVDPDKFLDFANMTPSQVQLFLAKVPCEEDELVRDSPAPKAVSRYLRCLSRAISWGITLLLIVVAFLACCLRPCFDQTVLMQRRYWSNYVDLEQKLFDETCCEHARDFAHHCVLHFLASMQSETRARGLRRTSAGRGPETPEVPEPCEGLDGGSRKAQLCAIFSQEKVDHLLSTWYSSKPPLDLTASPGRWWGGPRHQAAPAHRRVRTLAVSP</sequence>
<dbReference type="PANTHER" id="PTHR32261:SF7">
    <property type="entry name" value="CALCIUM HOMEOSTASIS MODULATOR PROTEIN 3"/>
    <property type="match status" value="1"/>
</dbReference>
<evidence type="ECO:0000256" key="5">
    <source>
        <dbReference type="ARBA" id="ARBA00022989"/>
    </source>
</evidence>
<gene>
    <name evidence="11" type="ORF">DBR06_SOUSAS110215</name>
</gene>
<evidence type="ECO:0000313" key="11">
    <source>
        <dbReference type="EMBL" id="TEA38348.1"/>
    </source>
</evidence>
<evidence type="ECO:0008006" key="13">
    <source>
        <dbReference type="Google" id="ProtNLM"/>
    </source>
</evidence>
<keyword evidence="12" id="KW-1185">Reference proteome</keyword>
<evidence type="ECO:0000256" key="3">
    <source>
        <dbReference type="ARBA" id="ARBA00022448"/>
    </source>
</evidence>
<feature type="transmembrane region" description="Helical" evidence="10">
    <location>
        <begin position="180"/>
        <end position="203"/>
    </location>
</feature>
<dbReference type="GO" id="GO:1904669">
    <property type="term" value="P:ATP export"/>
    <property type="evidence" value="ECO:0007669"/>
    <property type="project" value="UniProtKB-ARBA"/>
</dbReference>
<evidence type="ECO:0000256" key="6">
    <source>
        <dbReference type="ARBA" id="ARBA00023065"/>
    </source>
</evidence>
<dbReference type="InterPro" id="IPR029569">
    <property type="entry name" value="CALHM"/>
</dbReference>
<keyword evidence="7 10" id="KW-0472">Membrane</keyword>
<accession>A0A484GS25</accession>